<name>A0A0A8YMU5_ARUDO</name>
<dbReference type="AlphaFoldDB" id="A0A0A8YMU5"/>
<organism evidence="1">
    <name type="scientific">Arundo donax</name>
    <name type="common">Giant reed</name>
    <name type="synonym">Donax arundinaceus</name>
    <dbReference type="NCBI Taxonomy" id="35708"/>
    <lineage>
        <taxon>Eukaryota</taxon>
        <taxon>Viridiplantae</taxon>
        <taxon>Streptophyta</taxon>
        <taxon>Embryophyta</taxon>
        <taxon>Tracheophyta</taxon>
        <taxon>Spermatophyta</taxon>
        <taxon>Magnoliopsida</taxon>
        <taxon>Liliopsida</taxon>
        <taxon>Poales</taxon>
        <taxon>Poaceae</taxon>
        <taxon>PACMAD clade</taxon>
        <taxon>Arundinoideae</taxon>
        <taxon>Arundineae</taxon>
        <taxon>Arundo</taxon>
    </lineage>
</organism>
<protein>
    <submittedName>
        <fullName evidence="1">Uncharacterized protein</fullName>
    </submittedName>
</protein>
<proteinExistence type="predicted"/>
<sequence>MMELHVGAKILSKSTIDRLIFIARLLM</sequence>
<evidence type="ECO:0000313" key="1">
    <source>
        <dbReference type="EMBL" id="JAD26938.1"/>
    </source>
</evidence>
<dbReference type="EMBL" id="GBRH01270957">
    <property type="protein sequence ID" value="JAD26938.1"/>
    <property type="molecule type" value="Transcribed_RNA"/>
</dbReference>
<accession>A0A0A8YMU5</accession>
<reference evidence="1" key="2">
    <citation type="journal article" date="2015" name="Data Brief">
        <title>Shoot transcriptome of the giant reed, Arundo donax.</title>
        <authorList>
            <person name="Barrero R.A."/>
            <person name="Guerrero F.D."/>
            <person name="Moolhuijzen P."/>
            <person name="Goolsby J.A."/>
            <person name="Tidwell J."/>
            <person name="Bellgard S.E."/>
            <person name="Bellgard M.I."/>
        </authorList>
    </citation>
    <scope>NUCLEOTIDE SEQUENCE</scope>
    <source>
        <tissue evidence="1">Shoot tissue taken approximately 20 cm above the soil surface</tissue>
    </source>
</reference>
<reference evidence="1" key="1">
    <citation type="submission" date="2014-09" db="EMBL/GenBank/DDBJ databases">
        <authorList>
            <person name="Magalhaes I.L.F."/>
            <person name="Oliveira U."/>
            <person name="Santos F.R."/>
            <person name="Vidigal T.H.D.A."/>
            <person name="Brescovit A.D."/>
            <person name="Santos A.J."/>
        </authorList>
    </citation>
    <scope>NUCLEOTIDE SEQUENCE</scope>
    <source>
        <tissue evidence="1">Shoot tissue taken approximately 20 cm above the soil surface</tissue>
    </source>
</reference>